<evidence type="ECO:0000256" key="3">
    <source>
        <dbReference type="ARBA" id="ARBA00023163"/>
    </source>
</evidence>
<dbReference type="Proteomes" id="UP000430670">
    <property type="component" value="Unassembled WGS sequence"/>
</dbReference>
<dbReference type="Pfam" id="PF12802">
    <property type="entry name" value="MarR_2"/>
    <property type="match status" value="1"/>
</dbReference>
<protein>
    <submittedName>
        <fullName evidence="5">MarR family transcriptional regulator</fullName>
    </submittedName>
</protein>
<dbReference type="AlphaFoldDB" id="A0A6I3SLY0"/>
<name>A0A6I3SLY0_HELMO</name>
<keyword evidence="6" id="KW-1185">Reference proteome</keyword>
<dbReference type="InterPro" id="IPR000835">
    <property type="entry name" value="HTH_MarR-typ"/>
</dbReference>
<dbReference type="EMBL" id="WNKU01000017">
    <property type="protein sequence ID" value="MTV49963.1"/>
    <property type="molecule type" value="Genomic_DNA"/>
</dbReference>
<evidence type="ECO:0000259" key="4">
    <source>
        <dbReference type="PROSITE" id="PS50995"/>
    </source>
</evidence>
<dbReference type="PANTHER" id="PTHR42756:SF1">
    <property type="entry name" value="TRANSCRIPTIONAL REPRESSOR OF EMRAB OPERON"/>
    <property type="match status" value="1"/>
</dbReference>
<dbReference type="SMART" id="SM00347">
    <property type="entry name" value="HTH_MARR"/>
    <property type="match status" value="1"/>
</dbReference>
<dbReference type="GO" id="GO:0003700">
    <property type="term" value="F:DNA-binding transcription factor activity"/>
    <property type="evidence" value="ECO:0007669"/>
    <property type="project" value="InterPro"/>
</dbReference>
<evidence type="ECO:0000256" key="2">
    <source>
        <dbReference type="ARBA" id="ARBA00023125"/>
    </source>
</evidence>
<dbReference type="SUPFAM" id="SSF46785">
    <property type="entry name" value="Winged helix' DNA-binding domain"/>
    <property type="match status" value="1"/>
</dbReference>
<dbReference type="PROSITE" id="PS50995">
    <property type="entry name" value="HTH_MARR_2"/>
    <property type="match status" value="1"/>
</dbReference>
<keyword evidence="2" id="KW-0238">DNA-binding</keyword>
<evidence type="ECO:0000256" key="1">
    <source>
        <dbReference type="ARBA" id="ARBA00023015"/>
    </source>
</evidence>
<dbReference type="GO" id="GO:0003677">
    <property type="term" value="F:DNA binding"/>
    <property type="evidence" value="ECO:0007669"/>
    <property type="project" value="UniProtKB-KW"/>
</dbReference>
<organism evidence="5 6">
    <name type="scientific">Heliobacterium mobile</name>
    <name type="common">Heliobacillus mobilis</name>
    <dbReference type="NCBI Taxonomy" id="28064"/>
    <lineage>
        <taxon>Bacteria</taxon>
        <taxon>Bacillati</taxon>
        <taxon>Bacillota</taxon>
        <taxon>Clostridia</taxon>
        <taxon>Eubacteriales</taxon>
        <taxon>Heliobacteriaceae</taxon>
        <taxon>Heliobacterium</taxon>
    </lineage>
</organism>
<evidence type="ECO:0000313" key="5">
    <source>
        <dbReference type="EMBL" id="MTV49963.1"/>
    </source>
</evidence>
<dbReference type="InterPro" id="IPR023187">
    <property type="entry name" value="Tscrpt_reg_MarR-type_CS"/>
</dbReference>
<dbReference type="PROSITE" id="PS01117">
    <property type="entry name" value="HTH_MARR_1"/>
    <property type="match status" value="1"/>
</dbReference>
<sequence length="149" mass="16852">MQVAGDKEDFVYHFYLRNIVHNLKLILDEHLIPHGITNQQARIVGHIGDCEEKGCSICQKDIELAMGLKGSSITSLLQGLEKNGFVKRSTSVSDGRAKVLSLTTKGEDLIDEFNDVFRDMEHRIVLGMTAEQKRLFLELLQLVSKNLER</sequence>
<dbReference type="Gene3D" id="1.10.10.10">
    <property type="entry name" value="Winged helix-like DNA-binding domain superfamily/Winged helix DNA-binding domain"/>
    <property type="match status" value="1"/>
</dbReference>
<gene>
    <name evidence="5" type="ORF">GJ688_13365</name>
</gene>
<keyword evidence="1" id="KW-0805">Transcription regulation</keyword>
<dbReference type="InterPro" id="IPR036388">
    <property type="entry name" value="WH-like_DNA-bd_sf"/>
</dbReference>
<feature type="domain" description="HTH marR-type" evidence="4">
    <location>
        <begin position="1"/>
        <end position="145"/>
    </location>
</feature>
<proteinExistence type="predicted"/>
<dbReference type="PANTHER" id="PTHR42756">
    <property type="entry name" value="TRANSCRIPTIONAL REGULATOR, MARR"/>
    <property type="match status" value="1"/>
</dbReference>
<evidence type="ECO:0000313" key="6">
    <source>
        <dbReference type="Proteomes" id="UP000430670"/>
    </source>
</evidence>
<reference evidence="5 6" key="1">
    <citation type="submission" date="2019-11" db="EMBL/GenBank/DDBJ databases">
        <title>Whole-genome sequence of a the green, strictly anaerobic photosynthetic bacterium Heliobacillus mobilis DSM 6151.</title>
        <authorList>
            <person name="Kyndt J.A."/>
            <person name="Meyer T.E."/>
        </authorList>
    </citation>
    <scope>NUCLEOTIDE SEQUENCE [LARGE SCALE GENOMIC DNA]</scope>
    <source>
        <strain evidence="5 6">DSM 6151</strain>
    </source>
</reference>
<dbReference type="PRINTS" id="PR00598">
    <property type="entry name" value="HTHMARR"/>
</dbReference>
<accession>A0A6I3SLY0</accession>
<dbReference type="InterPro" id="IPR036390">
    <property type="entry name" value="WH_DNA-bd_sf"/>
</dbReference>
<comment type="caution">
    <text evidence="5">The sequence shown here is derived from an EMBL/GenBank/DDBJ whole genome shotgun (WGS) entry which is preliminary data.</text>
</comment>
<keyword evidence="3" id="KW-0804">Transcription</keyword>